<reference evidence="2 3" key="1">
    <citation type="journal article" date="2019" name="Commun. Biol.">
        <title>The bagworm genome reveals a unique fibroin gene that provides high tensile strength.</title>
        <authorList>
            <person name="Kono N."/>
            <person name="Nakamura H."/>
            <person name="Ohtoshi R."/>
            <person name="Tomita M."/>
            <person name="Numata K."/>
            <person name="Arakawa K."/>
        </authorList>
    </citation>
    <scope>NUCLEOTIDE SEQUENCE [LARGE SCALE GENOMIC DNA]</scope>
</reference>
<evidence type="ECO:0000313" key="3">
    <source>
        <dbReference type="Proteomes" id="UP000299102"/>
    </source>
</evidence>
<sequence length="777" mass="86554">MMEPVNMEVFKGYHASRGSASVCNRSLSRPPCARAVTRPPALVNRRSATELSEAVETSSIDVITHVDAKGYALSLVELEISHKYRAKGAAPRGVKVAAQRELAERSSAIPYRVRVGGGGALVHGAIQKIKNLLVKIYSDIPFRRCEVASSRWVHSLRGPVAVERLLTSALDGKCCEVSQQPPGANSRKSHVNVIMQVVRPRRAHNGCGTMEIINHVVYTRPRAVGGGARAPGRRQVRADRLRCSVKRKITLIKRQNIISYTHRGVTGRYRPRRKEVRSFVTPPYFLLARLRVMSGHRCSRSPECREVEYNICVQSGRSSASLAPLRYHKTKWSTSLRSRHIVDLALSESDQSLRSPGPARIPSPAIPDRSSAQPSPSSSTSSPQFKRPKTCADFNQPKNQAQADSEWGVDGCGRMHVGHQKLLMELGINKLGEAREILYVIEIEDTEHDIKSQDFPCLITNRSALDPESGSSYDDSEFSDDDDAEYLVTSAKKKIQQNLSNDEELPPQVAASARFMEAEMDVDHEKLLSGDVNFKWQRDFTAFTAVRESFVHPVGAVKDYDSPYDAFIDIFDVDIMKEIVIETNRYAHQIMINNRCRTRKSKQLPVTNQLLTVSSCLPIIERKVTPHSEKYTRRCKRDEENCEKGTIIACHSGDVMVLAGCKILSMISTFHDNSTYTGTSAGEECYFTKFVIRERFAIKTPRELCGRKSGGGSDARARAAASPGVIHSEAMLTVKFMDANINSDGEFEAAKLEFGTCKINEQHRRLARRALAASPRL</sequence>
<dbReference type="Proteomes" id="UP000299102">
    <property type="component" value="Unassembled WGS sequence"/>
</dbReference>
<feature type="region of interest" description="Disordered" evidence="1">
    <location>
        <begin position="349"/>
        <end position="406"/>
    </location>
</feature>
<protein>
    <submittedName>
        <fullName evidence="2">Uncharacterized protein</fullName>
    </submittedName>
</protein>
<dbReference type="OrthoDB" id="75807at2759"/>
<dbReference type="AlphaFoldDB" id="A0A4C1UDI5"/>
<keyword evidence="3" id="KW-1185">Reference proteome</keyword>
<comment type="caution">
    <text evidence="2">The sequence shown here is derived from an EMBL/GenBank/DDBJ whole genome shotgun (WGS) entry which is preliminary data.</text>
</comment>
<dbReference type="EMBL" id="BGZK01000155">
    <property type="protein sequence ID" value="GBP23984.1"/>
    <property type="molecule type" value="Genomic_DNA"/>
</dbReference>
<proteinExistence type="predicted"/>
<gene>
    <name evidence="2" type="ORF">EVAR_17624_1</name>
</gene>
<evidence type="ECO:0000256" key="1">
    <source>
        <dbReference type="SAM" id="MobiDB-lite"/>
    </source>
</evidence>
<feature type="compositionally biased region" description="Low complexity" evidence="1">
    <location>
        <begin position="370"/>
        <end position="383"/>
    </location>
</feature>
<accession>A0A4C1UDI5</accession>
<name>A0A4C1UDI5_EUMVA</name>
<evidence type="ECO:0000313" key="2">
    <source>
        <dbReference type="EMBL" id="GBP23984.1"/>
    </source>
</evidence>
<organism evidence="2 3">
    <name type="scientific">Eumeta variegata</name>
    <name type="common">Bagworm moth</name>
    <name type="synonym">Eumeta japonica</name>
    <dbReference type="NCBI Taxonomy" id="151549"/>
    <lineage>
        <taxon>Eukaryota</taxon>
        <taxon>Metazoa</taxon>
        <taxon>Ecdysozoa</taxon>
        <taxon>Arthropoda</taxon>
        <taxon>Hexapoda</taxon>
        <taxon>Insecta</taxon>
        <taxon>Pterygota</taxon>
        <taxon>Neoptera</taxon>
        <taxon>Endopterygota</taxon>
        <taxon>Lepidoptera</taxon>
        <taxon>Glossata</taxon>
        <taxon>Ditrysia</taxon>
        <taxon>Tineoidea</taxon>
        <taxon>Psychidae</taxon>
        <taxon>Oiketicinae</taxon>
        <taxon>Eumeta</taxon>
    </lineage>
</organism>